<proteinExistence type="predicted"/>
<accession>A0AAV0W721</accession>
<organism evidence="3 4">
    <name type="scientific">Macrosiphum euphorbiae</name>
    <name type="common">potato aphid</name>
    <dbReference type="NCBI Taxonomy" id="13131"/>
    <lineage>
        <taxon>Eukaryota</taxon>
        <taxon>Metazoa</taxon>
        <taxon>Ecdysozoa</taxon>
        <taxon>Arthropoda</taxon>
        <taxon>Hexapoda</taxon>
        <taxon>Insecta</taxon>
        <taxon>Pterygota</taxon>
        <taxon>Neoptera</taxon>
        <taxon>Paraneoptera</taxon>
        <taxon>Hemiptera</taxon>
        <taxon>Sternorrhyncha</taxon>
        <taxon>Aphidomorpha</taxon>
        <taxon>Aphidoidea</taxon>
        <taxon>Aphididae</taxon>
        <taxon>Macrosiphini</taxon>
        <taxon>Macrosiphum</taxon>
    </lineage>
</organism>
<reference evidence="3 4" key="1">
    <citation type="submission" date="2023-01" db="EMBL/GenBank/DDBJ databases">
        <authorList>
            <person name="Whitehead M."/>
        </authorList>
    </citation>
    <scope>NUCLEOTIDE SEQUENCE [LARGE SCALE GENOMIC DNA]</scope>
</reference>
<feature type="region of interest" description="Disordered" evidence="1">
    <location>
        <begin position="146"/>
        <end position="166"/>
    </location>
</feature>
<feature type="compositionally biased region" description="Polar residues" evidence="1">
    <location>
        <begin position="92"/>
        <end position="103"/>
    </location>
</feature>
<feature type="signal peptide" evidence="2">
    <location>
        <begin position="1"/>
        <end position="17"/>
    </location>
</feature>
<sequence length="166" mass="18050">MYSKRIVISIIVIGCLAHFITCPNAVDDKKQNSRSPTKPPVKGAKQANKPTSPGAATPRALPPKKPVPKGQKPNANSPTKPAGQPMEPPAAVNNQEQAKNTADNPDGADGGPVEEKPAGRIRRVLRRFNNFRRKMCPIRFVTRLIKKGFGSNKKKPTDDEEQAVEP</sequence>
<dbReference type="Proteomes" id="UP001160148">
    <property type="component" value="Unassembled WGS sequence"/>
</dbReference>
<feature type="chain" id="PRO_5044010057" evidence="2">
    <location>
        <begin position="18"/>
        <end position="166"/>
    </location>
</feature>
<keyword evidence="4" id="KW-1185">Reference proteome</keyword>
<evidence type="ECO:0000313" key="4">
    <source>
        <dbReference type="Proteomes" id="UP001160148"/>
    </source>
</evidence>
<evidence type="ECO:0000313" key="3">
    <source>
        <dbReference type="EMBL" id="CAI6351588.1"/>
    </source>
</evidence>
<comment type="caution">
    <text evidence="3">The sequence shown here is derived from an EMBL/GenBank/DDBJ whole genome shotgun (WGS) entry which is preliminary data.</text>
</comment>
<feature type="region of interest" description="Disordered" evidence="1">
    <location>
        <begin position="26"/>
        <end position="118"/>
    </location>
</feature>
<dbReference type="AlphaFoldDB" id="A0AAV0W721"/>
<dbReference type="EMBL" id="CARXXK010000001">
    <property type="protein sequence ID" value="CAI6351588.1"/>
    <property type="molecule type" value="Genomic_DNA"/>
</dbReference>
<keyword evidence="2" id="KW-0732">Signal</keyword>
<name>A0AAV0W721_9HEMI</name>
<protein>
    <submittedName>
        <fullName evidence="3">Uncharacterized protein</fullName>
    </submittedName>
</protein>
<gene>
    <name evidence="3" type="ORF">MEUPH1_LOCUS7918</name>
</gene>
<evidence type="ECO:0000256" key="1">
    <source>
        <dbReference type="SAM" id="MobiDB-lite"/>
    </source>
</evidence>
<evidence type="ECO:0000256" key="2">
    <source>
        <dbReference type="SAM" id="SignalP"/>
    </source>
</evidence>